<reference evidence="9 10" key="1">
    <citation type="submission" date="2023-02" db="EMBL/GenBank/DDBJ databases">
        <title>Genome sequence of Lacticaseibacillus sp. KACC 23028.</title>
        <authorList>
            <person name="Kim S."/>
            <person name="Heo J."/>
            <person name="Kwon S.-W."/>
        </authorList>
    </citation>
    <scope>NUCLEOTIDE SEQUENCE [LARGE SCALE GENOMIC DNA]</scope>
    <source>
        <strain evidence="9 10">KACC 23028</strain>
    </source>
</reference>
<evidence type="ECO:0000256" key="6">
    <source>
        <dbReference type="SAM" id="Phobius"/>
    </source>
</evidence>
<dbReference type="Gene3D" id="1.20.5.1930">
    <property type="match status" value="1"/>
</dbReference>
<sequence>MSQTSRKWRRNLLSIEWSSYIWLFYVPFNLQDQIPPHSLVDWLWLGLGALFILNYVAVNERPHWRRITIPLELLITGVFAIVGMDVFMIIFPAFQVAFIFARDVNGTRKFSWFALCYYLIFAVFVYRGFQQGLPHAWEITALIFPMLAPIGGYVIARQTFSNWNLAQTNRRLQAVVQRDERERIARDLHDNLGQSFSMITVKTELAKKLLEKAPDRVAGELDDIEAVSRANLQLVRQIVNGLHDVSFSELLLKEEQNLTDAGITLSTAGEEAARQWPTTVQTQLAGAMREALTNVIRHARAHRVMISFDRPDNDYRVQIQDDGVGKTYVREGSNGMTNMQARLSEANGTMTVQANRIGTLVNLTVPKGAKS</sequence>
<dbReference type="Pfam" id="PF02518">
    <property type="entry name" value="HATPase_c"/>
    <property type="match status" value="1"/>
</dbReference>
<proteinExistence type="predicted"/>
<dbReference type="CDD" id="cd16917">
    <property type="entry name" value="HATPase_UhpB-NarQ-NarX-like"/>
    <property type="match status" value="1"/>
</dbReference>
<feature type="transmembrane region" description="Helical" evidence="6">
    <location>
        <begin position="42"/>
        <end position="59"/>
    </location>
</feature>
<dbReference type="EMBL" id="CP117884">
    <property type="protein sequence ID" value="WDF82939.1"/>
    <property type="molecule type" value="Genomic_DNA"/>
</dbReference>
<evidence type="ECO:0000256" key="3">
    <source>
        <dbReference type="ARBA" id="ARBA00022679"/>
    </source>
</evidence>
<dbReference type="Pfam" id="PF07730">
    <property type="entry name" value="HisKA_3"/>
    <property type="match status" value="1"/>
</dbReference>
<keyword evidence="6" id="KW-1133">Transmembrane helix</keyword>
<dbReference type="InterPro" id="IPR050482">
    <property type="entry name" value="Sensor_HK_TwoCompSys"/>
</dbReference>
<feature type="transmembrane region" description="Helical" evidence="6">
    <location>
        <begin position="136"/>
        <end position="156"/>
    </location>
</feature>
<comment type="catalytic activity">
    <reaction evidence="1">
        <text>ATP + protein L-histidine = ADP + protein N-phospho-L-histidine.</text>
        <dbReference type="EC" id="2.7.13.3"/>
    </reaction>
</comment>
<dbReference type="PANTHER" id="PTHR24421:SF63">
    <property type="entry name" value="SENSOR HISTIDINE KINASE DESK"/>
    <property type="match status" value="1"/>
</dbReference>
<protein>
    <recommendedName>
        <fullName evidence="2">histidine kinase</fullName>
        <ecNumber evidence="2">2.7.13.3</ecNumber>
    </recommendedName>
</protein>
<dbReference type="InterPro" id="IPR036890">
    <property type="entry name" value="HATPase_C_sf"/>
</dbReference>
<feature type="transmembrane region" description="Helical" evidence="6">
    <location>
        <begin position="71"/>
        <end position="98"/>
    </location>
</feature>
<evidence type="ECO:0000259" key="7">
    <source>
        <dbReference type="Pfam" id="PF02518"/>
    </source>
</evidence>
<dbReference type="GO" id="GO:0016301">
    <property type="term" value="F:kinase activity"/>
    <property type="evidence" value="ECO:0007669"/>
    <property type="project" value="UniProtKB-KW"/>
</dbReference>
<evidence type="ECO:0000256" key="2">
    <source>
        <dbReference type="ARBA" id="ARBA00012438"/>
    </source>
</evidence>
<keyword evidence="5" id="KW-0902">Two-component regulatory system</keyword>
<evidence type="ECO:0000259" key="8">
    <source>
        <dbReference type="Pfam" id="PF07730"/>
    </source>
</evidence>
<evidence type="ECO:0000256" key="4">
    <source>
        <dbReference type="ARBA" id="ARBA00022777"/>
    </source>
</evidence>
<keyword evidence="6" id="KW-0812">Transmembrane</keyword>
<gene>
    <name evidence="9" type="ORF">PQ472_01465</name>
</gene>
<feature type="domain" description="Histidine kinase/HSP90-like ATPase" evidence="7">
    <location>
        <begin position="281"/>
        <end position="367"/>
    </location>
</feature>
<evidence type="ECO:0000313" key="9">
    <source>
        <dbReference type="EMBL" id="WDF82939.1"/>
    </source>
</evidence>
<feature type="transmembrane region" description="Helical" evidence="6">
    <location>
        <begin position="12"/>
        <end position="30"/>
    </location>
</feature>
<dbReference type="InterPro" id="IPR003594">
    <property type="entry name" value="HATPase_dom"/>
</dbReference>
<dbReference type="SUPFAM" id="SSF55874">
    <property type="entry name" value="ATPase domain of HSP90 chaperone/DNA topoisomerase II/histidine kinase"/>
    <property type="match status" value="1"/>
</dbReference>
<keyword evidence="4 9" id="KW-0418">Kinase</keyword>
<dbReference type="PANTHER" id="PTHR24421">
    <property type="entry name" value="NITRATE/NITRITE SENSOR PROTEIN NARX-RELATED"/>
    <property type="match status" value="1"/>
</dbReference>
<feature type="domain" description="Signal transduction histidine kinase subgroup 3 dimerisation and phosphoacceptor" evidence="8">
    <location>
        <begin position="180"/>
        <end position="244"/>
    </location>
</feature>
<organism evidence="9 10">
    <name type="scientific">Lacticaseibacillus pabuli</name>
    <dbReference type="NCBI Taxonomy" id="3025672"/>
    <lineage>
        <taxon>Bacteria</taxon>
        <taxon>Bacillati</taxon>
        <taxon>Bacillota</taxon>
        <taxon>Bacilli</taxon>
        <taxon>Lactobacillales</taxon>
        <taxon>Lactobacillaceae</taxon>
        <taxon>Lacticaseibacillus</taxon>
    </lineage>
</organism>
<dbReference type="EC" id="2.7.13.3" evidence="2"/>
<dbReference type="Proteomes" id="UP001220377">
    <property type="component" value="Chromosome"/>
</dbReference>
<evidence type="ECO:0000313" key="10">
    <source>
        <dbReference type="Proteomes" id="UP001220377"/>
    </source>
</evidence>
<keyword evidence="6" id="KW-0472">Membrane</keyword>
<feature type="transmembrane region" description="Helical" evidence="6">
    <location>
        <begin position="110"/>
        <end position="129"/>
    </location>
</feature>
<keyword evidence="10" id="KW-1185">Reference proteome</keyword>
<name>A0ABY7WT22_9LACO</name>
<dbReference type="RefSeq" id="WP_274260733.1">
    <property type="nucleotide sequence ID" value="NZ_CP117884.1"/>
</dbReference>
<evidence type="ECO:0000256" key="5">
    <source>
        <dbReference type="ARBA" id="ARBA00023012"/>
    </source>
</evidence>
<accession>A0ABY7WT22</accession>
<dbReference type="InterPro" id="IPR011712">
    <property type="entry name" value="Sig_transdc_His_kin_sub3_dim/P"/>
</dbReference>
<evidence type="ECO:0000256" key="1">
    <source>
        <dbReference type="ARBA" id="ARBA00000085"/>
    </source>
</evidence>
<keyword evidence="3" id="KW-0808">Transferase</keyword>
<dbReference type="Gene3D" id="3.30.565.10">
    <property type="entry name" value="Histidine kinase-like ATPase, C-terminal domain"/>
    <property type="match status" value="1"/>
</dbReference>